<dbReference type="GO" id="GO:0097020">
    <property type="term" value="F:COPII receptor activity"/>
    <property type="evidence" value="ECO:0007669"/>
    <property type="project" value="InterPro"/>
</dbReference>
<keyword evidence="9" id="KW-1185">Reference proteome</keyword>
<dbReference type="GO" id="GO:0005789">
    <property type="term" value="C:endoplasmic reticulum membrane"/>
    <property type="evidence" value="ECO:0007669"/>
    <property type="project" value="TreeGrafter"/>
</dbReference>
<dbReference type="GO" id="GO:0030134">
    <property type="term" value="C:COPII-coated ER to Golgi transport vesicle"/>
    <property type="evidence" value="ECO:0007669"/>
    <property type="project" value="TreeGrafter"/>
</dbReference>
<dbReference type="EMBL" id="CABPRJ010002386">
    <property type="protein sequence ID" value="VVC44722.1"/>
    <property type="molecule type" value="Genomic_DNA"/>
</dbReference>
<protein>
    <recommendedName>
        <fullName evidence="3">Protein TEX261</fullName>
    </recommendedName>
</protein>
<evidence type="ECO:0000256" key="6">
    <source>
        <dbReference type="ARBA" id="ARBA00023136"/>
    </source>
</evidence>
<dbReference type="GO" id="GO:0006888">
    <property type="term" value="P:endoplasmic reticulum to Golgi vesicle-mediated transport"/>
    <property type="evidence" value="ECO:0007669"/>
    <property type="project" value="InterPro"/>
</dbReference>
<evidence type="ECO:0000313" key="9">
    <source>
        <dbReference type="Proteomes" id="UP000325440"/>
    </source>
</evidence>
<keyword evidence="5 7" id="KW-1133">Transmembrane helix</keyword>
<proteinExistence type="inferred from homology"/>
<feature type="transmembrane region" description="Helical" evidence="7">
    <location>
        <begin position="95"/>
        <end position="115"/>
    </location>
</feature>
<evidence type="ECO:0000313" key="8">
    <source>
        <dbReference type="EMBL" id="VVC44722.1"/>
    </source>
</evidence>
<gene>
    <name evidence="8" type="ORF">CINCED_3A011126</name>
</gene>
<dbReference type="InterPro" id="IPR007277">
    <property type="entry name" value="Svp26/Tex261"/>
</dbReference>
<sequence length="193" mass="22207">MVFMLVLIAIAAVLQIALISIFIGAGVYYLAEFVEEHTVLTKKIIKWTIHVVILCHIGLYLFDNVPIILIAAGLLSHIVYYSLLTDFPYFNLSSIKFILSIILLIGNHVLVFRFFRQRYLTLLEIVSYFTVCLWTIPFMFILSLSANDNTLPVTNIDDNVVSHYFTNRKKSYNIKNIFTYINEKTGGKSNHFN</sequence>
<feature type="transmembrane region" description="Helical" evidence="7">
    <location>
        <begin position="51"/>
        <end position="75"/>
    </location>
</feature>
<dbReference type="PANTHER" id="PTHR13144">
    <property type="entry name" value="TEX261 PROTEIN"/>
    <property type="match status" value="1"/>
</dbReference>
<dbReference type="Pfam" id="PF04148">
    <property type="entry name" value="Erv26"/>
    <property type="match status" value="1"/>
</dbReference>
<evidence type="ECO:0000256" key="4">
    <source>
        <dbReference type="ARBA" id="ARBA00022692"/>
    </source>
</evidence>
<comment type="subcellular location">
    <subcellularLocation>
        <location evidence="1">Membrane</location>
        <topology evidence="1">Multi-pass membrane protein</topology>
    </subcellularLocation>
</comment>
<dbReference type="OrthoDB" id="28257at2759"/>
<feature type="transmembrane region" description="Helical" evidence="7">
    <location>
        <begin position="6"/>
        <end position="30"/>
    </location>
</feature>
<evidence type="ECO:0000256" key="1">
    <source>
        <dbReference type="ARBA" id="ARBA00004141"/>
    </source>
</evidence>
<evidence type="ECO:0000256" key="7">
    <source>
        <dbReference type="SAM" id="Phobius"/>
    </source>
</evidence>
<dbReference type="GO" id="GO:0000139">
    <property type="term" value="C:Golgi membrane"/>
    <property type="evidence" value="ECO:0007669"/>
    <property type="project" value="TreeGrafter"/>
</dbReference>
<dbReference type="PANTHER" id="PTHR13144:SF0">
    <property type="entry name" value="PROTEIN TEX261"/>
    <property type="match status" value="1"/>
</dbReference>
<dbReference type="Proteomes" id="UP000325440">
    <property type="component" value="Unassembled WGS sequence"/>
</dbReference>
<feature type="transmembrane region" description="Helical" evidence="7">
    <location>
        <begin position="122"/>
        <end position="142"/>
    </location>
</feature>
<keyword evidence="4 7" id="KW-0812">Transmembrane</keyword>
<evidence type="ECO:0000256" key="5">
    <source>
        <dbReference type="ARBA" id="ARBA00022989"/>
    </source>
</evidence>
<reference evidence="8 9" key="1">
    <citation type="submission" date="2019-08" db="EMBL/GenBank/DDBJ databases">
        <authorList>
            <person name="Alioto T."/>
            <person name="Alioto T."/>
            <person name="Gomez Garrido J."/>
        </authorList>
    </citation>
    <scope>NUCLEOTIDE SEQUENCE [LARGE SCALE GENOMIC DNA]</scope>
</reference>
<keyword evidence="6 7" id="KW-0472">Membrane</keyword>
<name>A0A5E4NN91_9HEMI</name>
<dbReference type="AlphaFoldDB" id="A0A5E4NN91"/>
<evidence type="ECO:0000256" key="2">
    <source>
        <dbReference type="ARBA" id="ARBA00008096"/>
    </source>
</evidence>
<organism evidence="8 9">
    <name type="scientific">Cinara cedri</name>
    <dbReference type="NCBI Taxonomy" id="506608"/>
    <lineage>
        <taxon>Eukaryota</taxon>
        <taxon>Metazoa</taxon>
        <taxon>Ecdysozoa</taxon>
        <taxon>Arthropoda</taxon>
        <taxon>Hexapoda</taxon>
        <taxon>Insecta</taxon>
        <taxon>Pterygota</taxon>
        <taxon>Neoptera</taxon>
        <taxon>Paraneoptera</taxon>
        <taxon>Hemiptera</taxon>
        <taxon>Sternorrhyncha</taxon>
        <taxon>Aphidomorpha</taxon>
        <taxon>Aphidoidea</taxon>
        <taxon>Aphididae</taxon>
        <taxon>Lachninae</taxon>
        <taxon>Cinara</taxon>
    </lineage>
</organism>
<evidence type="ECO:0000256" key="3">
    <source>
        <dbReference type="ARBA" id="ARBA00017877"/>
    </source>
</evidence>
<comment type="similarity">
    <text evidence="2">Belongs to the SVP26 family.</text>
</comment>
<accession>A0A5E4NN91</accession>